<evidence type="ECO:0000313" key="3">
    <source>
        <dbReference type="Proteomes" id="UP000694865"/>
    </source>
</evidence>
<evidence type="ECO:0000256" key="1">
    <source>
        <dbReference type="SAM" id="Coils"/>
    </source>
</evidence>
<accession>A0ABM0LXL7</accession>
<feature type="compositionally biased region" description="Polar residues" evidence="2">
    <location>
        <begin position="415"/>
        <end position="425"/>
    </location>
</feature>
<feature type="region of interest" description="Disordered" evidence="2">
    <location>
        <begin position="313"/>
        <end position="333"/>
    </location>
</feature>
<feature type="compositionally biased region" description="Basic and acidic residues" evidence="2">
    <location>
        <begin position="59"/>
        <end position="73"/>
    </location>
</feature>
<feature type="region of interest" description="Disordered" evidence="2">
    <location>
        <begin position="1"/>
        <end position="106"/>
    </location>
</feature>
<dbReference type="RefSeq" id="XP_006812508.1">
    <property type="nucleotide sequence ID" value="XM_006812445.1"/>
</dbReference>
<evidence type="ECO:0000313" key="4">
    <source>
        <dbReference type="RefSeq" id="XP_006812508.1"/>
    </source>
</evidence>
<feature type="compositionally biased region" description="Polar residues" evidence="2">
    <location>
        <begin position="447"/>
        <end position="468"/>
    </location>
</feature>
<keyword evidence="1" id="KW-0175">Coiled coil</keyword>
<feature type="compositionally biased region" description="Low complexity" evidence="2">
    <location>
        <begin position="1"/>
        <end position="18"/>
    </location>
</feature>
<feature type="coiled-coil region" evidence="1">
    <location>
        <begin position="625"/>
        <end position="652"/>
    </location>
</feature>
<reference evidence="4" key="1">
    <citation type="submission" date="2025-08" db="UniProtKB">
        <authorList>
            <consortium name="RefSeq"/>
        </authorList>
    </citation>
    <scope>IDENTIFICATION</scope>
    <source>
        <tissue evidence="4">Testes</tissue>
    </source>
</reference>
<sequence>MDSVTTPRTTSQPRPSTRNMTGLYLGAEGTVPIAKPRTHIPPLVRRRTPLRPRSPTETLRYKADLLKSREEPRGFNPLPMKRSKPKTAKGREEPDPMSPRNTISPNYRQLTKKNSRTFTVVRNNGISHVEYLTEKERVKSSKSENGFQNGIQDHEHVIEEIQRVASNSHNCIGLDVVYNNVCKTSKYSRAEHRCSDDDSQLYPHGNTAMLRSLLPQRRVPMGTRNRSIMAPLMVKSLRNPQQPHTVVQYSEIDRPKSTKGHYRPSVPAPYFYDSRKMLKPGESKVKLVELPNSLNGNAKVLAAPGVGFISRQTSSKQLRKHHGANPEEDQLPETTTVTNVDNLQGRAESTETSRLDPPVPSATPSVAESVIPGDSSVNLTKIPEDSITVEGEEPDTARCASSSISVSLPHVDNTAVDSRSPSPQQEDGDTAVVDTNSVDDKTDSQKLTENNNQDLEINMEQNIKSSNIGDDERLPEEILPPDNDIAETQTLDTELNEGHRSNDQEVKTSLEQIQEVQNDSKPVNRQIPKVRSRSAELQRTVDVIDDTNNNVKNSQGQSRPALNNNEKEVVPVNIPSAPVITIAVDDEDGQGQPLMIDDFEQITADPIEESAIPHGKDTAEYIVAASNKQSELQQLLQEHSQLVSQIDDMEKLKGQTDVNEESETGE</sequence>
<protein>
    <submittedName>
        <fullName evidence="4">Pre-rRNA-processing protein FHL1-like</fullName>
    </submittedName>
</protein>
<name>A0ABM0LXL7_SACKO</name>
<gene>
    <name evidence="4" type="primary">LOC102806185</name>
</gene>
<feature type="region of interest" description="Disordered" evidence="2">
    <location>
        <begin position="515"/>
        <end position="534"/>
    </location>
</feature>
<proteinExistence type="predicted"/>
<evidence type="ECO:0000256" key="2">
    <source>
        <dbReference type="SAM" id="MobiDB-lite"/>
    </source>
</evidence>
<dbReference type="GeneID" id="102806185"/>
<keyword evidence="3" id="KW-1185">Reference proteome</keyword>
<feature type="region of interest" description="Disordered" evidence="2">
    <location>
        <begin position="346"/>
        <end position="483"/>
    </location>
</feature>
<organism evidence="3 4">
    <name type="scientific">Saccoglossus kowalevskii</name>
    <name type="common">Acorn worm</name>
    <dbReference type="NCBI Taxonomy" id="10224"/>
    <lineage>
        <taxon>Eukaryota</taxon>
        <taxon>Metazoa</taxon>
        <taxon>Hemichordata</taxon>
        <taxon>Enteropneusta</taxon>
        <taxon>Harrimaniidae</taxon>
        <taxon>Saccoglossus</taxon>
    </lineage>
</organism>
<dbReference type="Proteomes" id="UP000694865">
    <property type="component" value="Unplaced"/>
</dbReference>